<evidence type="ECO:0000256" key="2">
    <source>
        <dbReference type="ARBA" id="ARBA00001911"/>
    </source>
</evidence>
<dbReference type="PANTHER" id="PTHR43725:SF53">
    <property type="entry name" value="UDP-ARABINOSE 4-EPIMERASE 1"/>
    <property type="match status" value="1"/>
</dbReference>
<evidence type="ECO:0000256" key="8">
    <source>
        <dbReference type="ARBA" id="ARBA00023235"/>
    </source>
</evidence>
<name>A0A0H5DS29_9BACT</name>
<evidence type="ECO:0000256" key="6">
    <source>
        <dbReference type="ARBA" id="ARBA00018569"/>
    </source>
</evidence>
<accession>A0A0H5DS29</accession>
<evidence type="ECO:0000256" key="1">
    <source>
        <dbReference type="ARBA" id="ARBA00000083"/>
    </source>
</evidence>
<comment type="catalytic activity">
    <reaction evidence="1 10">
        <text>UDP-alpha-D-glucose = UDP-alpha-D-galactose</text>
        <dbReference type="Rhea" id="RHEA:22168"/>
        <dbReference type="ChEBI" id="CHEBI:58885"/>
        <dbReference type="ChEBI" id="CHEBI:66914"/>
        <dbReference type="EC" id="5.1.3.2"/>
    </reaction>
</comment>
<dbReference type="UniPathway" id="UPA00214"/>
<dbReference type="CDD" id="cd05247">
    <property type="entry name" value="UDP_G4E_1_SDR_e"/>
    <property type="match status" value="1"/>
</dbReference>
<evidence type="ECO:0000313" key="12">
    <source>
        <dbReference type="EMBL" id="CRX38534.1"/>
    </source>
</evidence>
<keyword evidence="7 10" id="KW-0520">NAD</keyword>
<keyword evidence="9 10" id="KW-0119">Carbohydrate metabolism</keyword>
<dbReference type="GO" id="GO:0006012">
    <property type="term" value="P:galactose metabolic process"/>
    <property type="evidence" value="ECO:0007669"/>
    <property type="project" value="UniProtKB-UniPathway"/>
</dbReference>
<keyword evidence="13" id="KW-1185">Reference proteome</keyword>
<dbReference type="InterPro" id="IPR036291">
    <property type="entry name" value="NAD(P)-bd_dom_sf"/>
</dbReference>
<comment type="similarity">
    <text evidence="4 10">Belongs to the NAD(P)-dependent epimerase/dehydratase family.</text>
</comment>
<dbReference type="SUPFAM" id="SSF51735">
    <property type="entry name" value="NAD(P)-binding Rossmann-fold domains"/>
    <property type="match status" value="1"/>
</dbReference>
<keyword evidence="8 10" id="KW-0413">Isomerase</keyword>
<dbReference type="EMBL" id="CWGJ01000012">
    <property type="protein sequence ID" value="CRX38534.1"/>
    <property type="molecule type" value="Genomic_DNA"/>
</dbReference>
<sequence>MAVLITGGAGFIGSYVNRLLTKNGYYCVVLDDLSHGDPRSVIDSPFFKGDISDKELIAKIVTKFNIQSAMHFAAHINVRESVDNPSKYYANNVCKTLALLTHLKDLSVKKIVFSSSAAVYGIPQEERITESHPLAPINPYGESKLICEKILKDFSKAYDFRYISLRYFNAAGGDPEGVIKIHMRDQSNLIPRALSALLDGNGEIPVFGTDWPTKDGSGVRDYIHIHDLASAHMLALAKLQEGCPSAIYNLGNGSGYSVLEVLSSVEKITGKTLNRKFLERREGDPPVLVADATKAKRELQWAPVYLSIDKMVQDAWSALSFEASF</sequence>
<dbReference type="RefSeq" id="WP_098038390.1">
    <property type="nucleotide sequence ID" value="NZ_CWGJ01000012.1"/>
</dbReference>
<dbReference type="PANTHER" id="PTHR43725">
    <property type="entry name" value="UDP-GLUCOSE 4-EPIMERASE"/>
    <property type="match status" value="1"/>
</dbReference>
<dbReference type="GO" id="GO:0003978">
    <property type="term" value="F:UDP-glucose 4-epimerase activity"/>
    <property type="evidence" value="ECO:0007669"/>
    <property type="project" value="UniProtKB-UniRule"/>
</dbReference>
<dbReference type="Pfam" id="PF01370">
    <property type="entry name" value="Epimerase"/>
    <property type="match status" value="1"/>
</dbReference>
<feature type="domain" description="NAD-dependent epimerase/dehydratase" evidence="11">
    <location>
        <begin position="3"/>
        <end position="251"/>
    </location>
</feature>
<dbReference type="InterPro" id="IPR001509">
    <property type="entry name" value="Epimerase_deHydtase"/>
</dbReference>
<organism evidence="12 13">
    <name type="scientific">Estrella lausannensis</name>
    <dbReference type="NCBI Taxonomy" id="483423"/>
    <lineage>
        <taxon>Bacteria</taxon>
        <taxon>Pseudomonadati</taxon>
        <taxon>Chlamydiota</taxon>
        <taxon>Chlamydiia</taxon>
        <taxon>Parachlamydiales</taxon>
        <taxon>Candidatus Criblamydiaceae</taxon>
        <taxon>Estrella</taxon>
    </lineage>
</organism>
<evidence type="ECO:0000256" key="7">
    <source>
        <dbReference type="ARBA" id="ARBA00023027"/>
    </source>
</evidence>
<evidence type="ECO:0000256" key="9">
    <source>
        <dbReference type="ARBA" id="ARBA00023277"/>
    </source>
</evidence>
<gene>
    <name evidence="12" type="primary">galE</name>
    <name evidence="12" type="ORF">ELAC_1192</name>
</gene>
<dbReference type="EC" id="5.1.3.2" evidence="5 10"/>
<dbReference type="OrthoDB" id="9801785at2"/>
<proteinExistence type="inferred from homology"/>
<evidence type="ECO:0000256" key="5">
    <source>
        <dbReference type="ARBA" id="ARBA00013189"/>
    </source>
</evidence>
<dbReference type="AlphaFoldDB" id="A0A0H5DS29"/>
<comment type="subunit">
    <text evidence="10">Homodimer.</text>
</comment>
<dbReference type="NCBIfam" id="TIGR01179">
    <property type="entry name" value="galE"/>
    <property type="match status" value="1"/>
</dbReference>
<evidence type="ECO:0000313" key="13">
    <source>
        <dbReference type="Proteomes" id="UP000220251"/>
    </source>
</evidence>
<protein>
    <recommendedName>
        <fullName evidence="6 10">UDP-glucose 4-epimerase</fullName>
        <ecNumber evidence="5 10">5.1.3.2</ecNumber>
    </recommendedName>
</protein>
<dbReference type="Gene3D" id="3.40.50.720">
    <property type="entry name" value="NAD(P)-binding Rossmann-like Domain"/>
    <property type="match status" value="1"/>
</dbReference>
<dbReference type="Gene3D" id="3.90.25.10">
    <property type="entry name" value="UDP-galactose 4-epimerase, domain 1"/>
    <property type="match status" value="1"/>
</dbReference>
<comment type="pathway">
    <text evidence="3 10">Carbohydrate metabolism; galactose metabolism.</text>
</comment>
<reference evidence="13" key="1">
    <citation type="submission" date="2015-06" db="EMBL/GenBank/DDBJ databases">
        <authorList>
            <person name="Bertelli C."/>
        </authorList>
    </citation>
    <scope>NUCLEOTIDE SEQUENCE [LARGE SCALE GENOMIC DNA]</scope>
    <source>
        <strain evidence="13">CRIB-30</strain>
    </source>
</reference>
<evidence type="ECO:0000256" key="3">
    <source>
        <dbReference type="ARBA" id="ARBA00004947"/>
    </source>
</evidence>
<dbReference type="InterPro" id="IPR005886">
    <property type="entry name" value="UDP_G4E"/>
</dbReference>
<evidence type="ECO:0000256" key="10">
    <source>
        <dbReference type="RuleBase" id="RU366046"/>
    </source>
</evidence>
<dbReference type="Proteomes" id="UP000220251">
    <property type="component" value="Unassembled WGS sequence"/>
</dbReference>
<evidence type="ECO:0000259" key="11">
    <source>
        <dbReference type="Pfam" id="PF01370"/>
    </source>
</evidence>
<comment type="cofactor">
    <cofactor evidence="2 10">
        <name>NAD(+)</name>
        <dbReference type="ChEBI" id="CHEBI:57540"/>
    </cofactor>
</comment>
<evidence type="ECO:0000256" key="4">
    <source>
        <dbReference type="ARBA" id="ARBA00007637"/>
    </source>
</evidence>